<protein>
    <submittedName>
        <fullName evidence="2">Uncharacterized protein</fullName>
    </submittedName>
</protein>
<name>A0A2Z2MIQ3_9EURY</name>
<sequence length="66" mass="7620">MQLSLTTEWKDPKNLFKIYLICFFLSILAWPKGTTLKEILGLSTAAFIIMLTLLYIWNLLAPTEDL</sequence>
<proteinExistence type="predicted"/>
<evidence type="ECO:0000313" key="3">
    <source>
        <dbReference type="Proteomes" id="UP000250272"/>
    </source>
</evidence>
<dbReference type="EMBL" id="CP015101">
    <property type="protein sequence ID" value="ASJ05603.1"/>
    <property type="molecule type" value="Genomic_DNA"/>
</dbReference>
<feature type="transmembrane region" description="Helical" evidence="1">
    <location>
        <begin position="15"/>
        <end position="32"/>
    </location>
</feature>
<keyword evidence="1" id="KW-1133">Transmembrane helix</keyword>
<gene>
    <name evidence="2" type="ORF">A3L01_09600</name>
</gene>
<dbReference type="Proteomes" id="UP000250272">
    <property type="component" value="Chromosome"/>
</dbReference>
<dbReference type="KEGG" id="tbs:A3L01_09600"/>
<organism evidence="2 3">
    <name type="scientific">Thermococcus barossii</name>
    <dbReference type="NCBI Taxonomy" id="54077"/>
    <lineage>
        <taxon>Archaea</taxon>
        <taxon>Methanobacteriati</taxon>
        <taxon>Methanobacteriota</taxon>
        <taxon>Thermococci</taxon>
        <taxon>Thermococcales</taxon>
        <taxon>Thermococcaceae</taxon>
        <taxon>Thermococcus</taxon>
    </lineage>
</organism>
<dbReference type="AlphaFoldDB" id="A0A2Z2MIQ3"/>
<accession>A0A2Z2MIQ3</accession>
<keyword evidence="3" id="KW-1185">Reference proteome</keyword>
<keyword evidence="1" id="KW-0472">Membrane</keyword>
<keyword evidence="1" id="KW-0812">Transmembrane</keyword>
<reference evidence="2 3" key="1">
    <citation type="submission" date="2016-04" db="EMBL/GenBank/DDBJ databases">
        <title>Complete genome sequence of Thermococcus barossii type strain SHCK-94.</title>
        <authorList>
            <person name="Oger P.M."/>
        </authorList>
    </citation>
    <scope>NUCLEOTIDE SEQUENCE [LARGE SCALE GENOMIC DNA]</scope>
    <source>
        <strain evidence="2 3">SHCK-94</strain>
    </source>
</reference>
<evidence type="ECO:0000313" key="2">
    <source>
        <dbReference type="EMBL" id="ASJ05603.1"/>
    </source>
</evidence>
<feature type="transmembrane region" description="Helical" evidence="1">
    <location>
        <begin position="39"/>
        <end position="60"/>
    </location>
</feature>
<evidence type="ECO:0000256" key="1">
    <source>
        <dbReference type="SAM" id="Phobius"/>
    </source>
</evidence>